<dbReference type="AlphaFoldDB" id="A0AAJ0FJ62"/>
<dbReference type="SUPFAM" id="SSF53901">
    <property type="entry name" value="Thiolase-like"/>
    <property type="match status" value="2"/>
</dbReference>
<keyword evidence="3" id="KW-0012">Acyltransferase</keyword>
<evidence type="ECO:0000256" key="4">
    <source>
        <dbReference type="SAM" id="MobiDB-lite"/>
    </source>
</evidence>
<comment type="caution">
    <text evidence="6">The sequence shown here is derived from an EMBL/GenBank/DDBJ whole genome shotgun (WGS) entry which is preliminary data.</text>
</comment>
<dbReference type="Gene3D" id="3.40.47.10">
    <property type="match status" value="1"/>
</dbReference>
<sequence length="520" mass="56303">MSSPDRTPIIVGVGDFRNKSLEIRDAIEPAELMITAVRRALEDTELTPSLQDELLGLTDSVCVVPPWTWAYPDLPGLLAKRLGVNASHMLLGEHGGNQPALLCDIAARRISSGETKAAIIVGGEALASLAACQKAGRMPPPNWTKPDPAAKSVSASDLSWNGQNVGTVHSVGLAIHVYPLYENGLRAHRGQTFEENLQESAELYAAFDKTATEHPSSWRYGQPPKNARDIGTVSVKNRMICTPYPLLMNAFNTVNLAAACILTSVEHAERLGIPRERWVYPLGGAGFHESEQFWERPNYYSSPALSMAIDGALDISGLTKDKIDYFDFYSCFPIVPKLACEHLGLPIVNSSKPITLLGGLTSFGGAGNNYSMHAIAAMTRELRGKKSRAGLVLANGGVLTHQHALCLSSQPRQDGRSYPSSNPLPDERHGVPIPPLEIQAQGPATVETYTVEFDRQGSPRMGHIVGRLTGNGHRFIANHGDESTLRKLADPSVEPIGRSGFVKRGVEGKNLFYFGSEAKL</sequence>
<dbReference type="InterPro" id="IPR016039">
    <property type="entry name" value="Thiolase-like"/>
</dbReference>
<keyword evidence="2" id="KW-0808">Transferase</keyword>
<dbReference type="Proteomes" id="UP001244011">
    <property type="component" value="Unassembled WGS sequence"/>
</dbReference>
<evidence type="ECO:0000259" key="5">
    <source>
        <dbReference type="Pfam" id="PF18313"/>
    </source>
</evidence>
<dbReference type="Gene3D" id="2.40.50.840">
    <property type="match status" value="1"/>
</dbReference>
<evidence type="ECO:0000313" key="6">
    <source>
        <dbReference type="EMBL" id="KAK1762795.1"/>
    </source>
</evidence>
<feature type="region of interest" description="Disordered" evidence="4">
    <location>
        <begin position="409"/>
        <end position="429"/>
    </location>
</feature>
<dbReference type="Pfam" id="PF18313">
    <property type="entry name" value="TLP1_add_C"/>
    <property type="match status" value="1"/>
</dbReference>
<organism evidence="6 7">
    <name type="scientific">Phialemonium atrogriseum</name>
    <dbReference type="NCBI Taxonomy" id="1093897"/>
    <lineage>
        <taxon>Eukaryota</taxon>
        <taxon>Fungi</taxon>
        <taxon>Dikarya</taxon>
        <taxon>Ascomycota</taxon>
        <taxon>Pezizomycotina</taxon>
        <taxon>Sordariomycetes</taxon>
        <taxon>Sordariomycetidae</taxon>
        <taxon>Cephalothecales</taxon>
        <taxon>Cephalothecaceae</taxon>
        <taxon>Phialemonium</taxon>
    </lineage>
</organism>
<feature type="domain" description="Thiolase-like protein type 1 additional C-terminal" evidence="5">
    <location>
        <begin position="423"/>
        <end position="503"/>
    </location>
</feature>
<accession>A0AAJ0FJ62</accession>
<dbReference type="RefSeq" id="XP_060279008.1">
    <property type="nucleotide sequence ID" value="XM_060432042.1"/>
</dbReference>
<gene>
    <name evidence="6" type="ORF">QBC33DRAFT_599644</name>
</gene>
<feature type="compositionally biased region" description="Polar residues" evidence="4">
    <location>
        <begin position="409"/>
        <end position="423"/>
    </location>
</feature>
<name>A0AAJ0FJ62_9PEZI</name>
<dbReference type="GeneID" id="85315229"/>
<comment type="similarity">
    <text evidence="1">Belongs to the thiolase-like superfamily. Thiolase family.</text>
</comment>
<evidence type="ECO:0000256" key="2">
    <source>
        <dbReference type="ARBA" id="ARBA00022679"/>
    </source>
</evidence>
<evidence type="ECO:0000256" key="3">
    <source>
        <dbReference type="ARBA" id="ARBA00023315"/>
    </source>
</evidence>
<dbReference type="GO" id="GO:0016746">
    <property type="term" value="F:acyltransferase activity"/>
    <property type="evidence" value="ECO:0007669"/>
    <property type="project" value="UniProtKB-KW"/>
</dbReference>
<evidence type="ECO:0000256" key="1">
    <source>
        <dbReference type="ARBA" id="ARBA00010982"/>
    </source>
</evidence>
<dbReference type="PANTHER" id="PTHR18919">
    <property type="entry name" value="ACETYL-COA C-ACYLTRANSFERASE"/>
    <property type="match status" value="1"/>
</dbReference>
<protein>
    <submittedName>
        <fullName evidence="6">Thiolase</fullName>
    </submittedName>
</protein>
<dbReference type="PANTHER" id="PTHR18919:SF139">
    <property type="entry name" value="THIOLASE-LIKE PROTEIN TYPE 1 ADDITIONAL C-TERMINAL DOMAIN-CONTAINING PROTEIN"/>
    <property type="match status" value="1"/>
</dbReference>
<dbReference type="EMBL" id="MU839033">
    <property type="protein sequence ID" value="KAK1762795.1"/>
    <property type="molecule type" value="Genomic_DNA"/>
</dbReference>
<keyword evidence="7" id="KW-1185">Reference proteome</keyword>
<dbReference type="InterPro" id="IPR040771">
    <property type="entry name" value="TLP1_add_C"/>
</dbReference>
<reference evidence="6" key="1">
    <citation type="submission" date="2023-06" db="EMBL/GenBank/DDBJ databases">
        <title>Genome-scale phylogeny and comparative genomics of the fungal order Sordariales.</title>
        <authorList>
            <consortium name="Lawrence Berkeley National Laboratory"/>
            <person name="Hensen N."/>
            <person name="Bonometti L."/>
            <person name="Westerberg I."/>
            <person name="Brannstrom I.O."/>
            <person name="Guillou S."/>
            <person name="Cros-Aarteil S."/>
            <person name="Calhoun S."/>
            <person name="Haridas S."/>
            <person name="Kuo A."/>
            <person name="Mondo S."/>
            <person name="Pangilinan J."/>
            <person name="Riley R."/>
            <person name="Labutti K."/>
            <person name="Andreopoulos B."/>
            <person name="Lipzen A."/>
            <person name="Chen C."/>
            <person name="Yanf M."/>
            <person name="Daum C."/>
            <person name="Ng V."/>
            <person name="Clum A."/>
            <person name="Steindorff A."/>
            <person name="Ohm R."/>
            <person name="Martin F."/>
            <person name="Silar P."/>
            <person name="Natvig D."/>
            <person name="Lalanne C."/>
            <person name="Gautier V."/>
            <person name="Ament-Velasquez S.L."/>
            <person name="Kruys A."/>
            <person name="Hutchinson M.I."/>
            <person name="Powell A.J."/>
            <person name="Barry K."/>
            <person name="Miller A.N."/>
            <person name="Grigoriev I.V."/>
            <person name="Debuchy R."/>
            <person name="Gladieux P."/>
            <person name="Thoren M.H."/>
            <person name="Johannesson H."/>
        </authorList>
    </citation>
    <scope>NUCLEOTIDE SEQUENCE</scope>
    <source>
        <strain evidence="6">8032-3</strain>
    </source>
</reference>
<proteinExistence type="inferred from homology"/>
<evidence type="ECO:0000313" key="7">
    <source>
        <dbReference type="Proteomes" id="UP001244011"/>
    </source>
</evidence>